<comment type="caution">
    <text evidence="8">The sequence shown here is derived from an EMBL/GenBank/DDBJ whole genome shotgun (WGS) entry which is preliminary data.</text>
</comment>
<evidence type="ECO:0000259" key="7">
    <source>
        <dbReference type="Pfam" id="PF03176"/>
    </source>
</evidence>
<feature type="transmembrane region" description="Helical" evidence="6">
    <location>
        <begin position="379"/>
        <end position="398"/>
    </location>
</feature>
<evidence type="ECO:0000256" key="6">
    <source>
        <dbReference type="SAM" id="Phobius"/>
    </source>
</evidence>
<gene>
    <name evidence="8" type="ORF">SACS_0603</name>
</gene>
<feature type="transmembrane region" description="Helical" evidence="6">
    <location>
        <begin position="404"/>
        <end position="430"/>
    </location>
</feature>
<name>A0A7U7G556_9PROT</name>
<feature type="transmembrane region" description="Helical" evidence="6">
    <location>
        <begin position="327"/>
        <end position="345"/>
    </location>
</feature>
<evidence type="ECO:0000256" key="2">
    <source>
        <dbReference type="ARBA" id="ARBA00022475"/>
    </source>
</evidence>
<feature type="transmembrane region" description="Helical" evidence="6">
    <location>
        <begin position="740"/>
        <end position="760"/>
    </location>
</feature>
<dbReference type="PANTHER" id="PTHR33406:SF13">
    <property type="entry name" value="MEMBRANE PROTEIN YDFJ"/>
    <property type="match status" value="1"/>
</dbReference>
<dbReference type="Gene3D" id="1.20.1640.10">
    <property type="entry name" value="Multidrug efflux transporter AcrB transmembrane domain"/>
    <property type="match status" value="2"/>
</dbReference>
<feature type="transmembrane region" description="Helical" evidence="6">
    <location>
        <begin position="713"/>
        <end position="733"/>
    </location>
</feature>
<keyword evidence="5 6" id="KW-0472">Membrane</keyword>
<sequence>MLSTLTSRLNAFCGRHVTLVLTIFMLLCVGSAWLSMTQLGITTETDRLFADTLPWKQKNRQIESLFPGEKNTLVAIISAATPEEGRETANALTTVLSRDTTHFDRVDQPDANPFYTRNAFLFIDTKQLEPLMDSTIAAQPFLGMLAADPSARGLFGTFSLMATAIRSNQPIPASFNTALDGLTRTLNDGLAGHAVPLSWEKLLAGGLSDLGSHYQFVVTHPKPDFTSFEPSEAATAAMRTALDSLPTVKAGRAHALITGEAKLSDEEFSTVAQGMIIGLFISLALVTLWLLLAVRSLRVVIPILLTLIIGLLLTTGFATLAVGTLNMISVAFAILFVGIAVDFAIQFGVRFRCQKDEQGRPLSPLAALDRTGLESGGQIFVASLATAAGFLAFTPTNFVGVAQLGLIAGGGMVIAFICTLTLLPALLRFFRAMPGDNLRGFTCLEPLDRALHRFRLPVLAIFAVLGLIGAGLAPSLMFDADPLHTKNPNTEGMKALSLLEENPLTTPYNAQVLVPDTATAGRLAAALGKLDSVHDVLWLGALVPDDQETKLQLIHEAADILLPTLSVAHPAPPPSAADLRAAALKAAHDFDGLDDRLSPSLKALHAALEHLSTAPDATLMATNEALTRFLPGELSQLKALLAPSPITLDTIPKDIRSDYIASTGAYRLIIHPNGRMSETKTLHHFVHELESVTPDICGPALEIIASAQTITHAFITAALCAIVAIALILFATLRRLLDTLLVLLPLLLSSLLTVILIITVPEQLNYANIIALPLLLGVGVSFNIYFVMNWRAGLQNQLSSPTARAVLFSALTTGSAFGSLAASAHPGTASMGRLLLLSLGCTLVCTLLFIPALLPRHRTTKD</sequence>
<dbReference type="SUPFAM" id="SSF82866">
    <property type="entry name" value="Multidrug efflux transporter AcrB transmembrane domain"/>
    <property type="match status" value="2"/>
</dbReference>
<feature type="domain" description="Membrane transport protein MMPL" evidence="7">
    <location>
        <begin position="688"/>
        <end position="854"/>
    </location>
</feature>
<feature type="transmembrane region" description="Helical" evidence="6">
    <location>
        <begin position="271"/>
        <end position="292"/>
    </location>
</feature>
<proteinExistence type="predicted"/>
<feature type="transmembrane region" description="Helical" evidence="6">
    <location>
        <begin position="834"/>
        <end position="854"/>
    </location>
</feature>
<evidence type="ECO:0000256" key="1">
    <source>
        <dbReference type="ARBA" id="ARBA00004651"/>
    </source>
</evidence>
<dbReference type="GO" id="GO:0005886">
    <property type="term" value="C:plasma membrane"/>
    <property type="evidence" value="ECO:0007669"/>
    <property type="project" value="UniProtKB-SubCell"/>
</dbReference>
<feature type="transmembrane region" description="Helical" evidence="6">
    <location>
        <begin position="456"/>
        <end position="478"/>
    </location>
</feature>
<accession>A0A7U7G556</accession>
<dbReference type="InterPro" id="IPR050545">
    <property type="entry name" value="Mycobact_MmpL"/>
</dbReference>
<reference evidence="8 9" key="1">
    <citation type="journal article" date="2014" name="Genome Biol. Evol.">
        <title>Acetic acid bacteria genomes reveal functional traits for adaptation to life in insect guts.</title>
        <authorList>
            <person name="Chouaia B."/>
            <person name="Gaiarsa S."/>
            <person name="Crotti E."/>
            <person name="Comandatore F."/>
            <person name="Degli Esposti M."/>
            <person name="Ricci I."/>
            <person name="Alma A."/>
            <person name="Favia G."/>
            <person name="Bandi C."/>
            <person name="Daffonchio D."/>
        </authorList>
    </citation>
    <scope>NUCLEOTIDE SEQUENCE [LARGE SCALE GENOMIC DNA]</scope>
    <source>
        <strain evidence="9">AM169</strain>
    </source>
</reference>
<dbReference type="InterPro" id="IPR017841">
    <property type="entry name" value="Hopanoid_biosynth_HpnN"/>
</dbReference>
<evidence type="ECO:0000256" key="4">
    <source>
        <dbReference type="ARBA" id="ARBA00022989"/>
    </source>
</evidence>
<keyword evidence="3 6" id="KW-0812">Transmembrane</keyword>
<dbReference type="Pfam" id="PF03176">
    <property type="entry name" value="MMPL"/>
    <property type="match status" value="2"/>
</dbReference>
<organism evidence="8 9">
    <name type="scientific">Parasaccharibacter apium</name>
    <dbReference type="NCBI Taxonomy" id="1510841"/>
    <lineage>
        <taxon>Bacteria</taxon>
        <taxon>Pseudomonadati</taxon>
        <taxon>Pseudomonadota</taxon>
        <taxon>Alphaproteobacteria</taxon>
        <taxon>Acetobacterales</taxon>
        <taxon>Acetobacteraceae</taxon>
        <taxon>Parasaccharibacter</taxon>
    </lineage>
</organism>
<dbReference type="RefSeq" id="WP_043559420.1">
    <property type="nucleotide sequence ID" value="NZ_CBLY010000004.1"/>
</dbReference>
<evidence type="ECO:0000256" key="5">
    <source>
        <dbReference type="ARBA" id="ARBA00023136"/>
    </source>
</evidence>
<feature type="domain" description="Membrane transport protein MMPL" evidence="7">
    <location>
        <begin position="171"/>
        <end position="428"/>
    </location>
</feature>
<feature type="transmembrane region" description="Helical" evidence="6">
    <location>
        <begin position="766"/>
        <end position="790"/>
    </location>
</feature>
<dbReference type="NCBIfam" id="TIGR03480">
    <property type="entry name" value="HpnN"/>
    <property type="match status" value="1"/>
</dbReference>
<dbReference type="Proteomes" id="UP000027590">
    <property type="component" value="Unassembled WGS sequence"/>
</dbReference>
<feature type="transmembrane region" description="Helical" evidence="6">
    <location>
        <begin position="802"/>
        <end position="822"/>
    </location>
</feature>
<comment type="subcellular location">
    <subcellularLocation>
        <location evidence="1">Cell membrane</location>
        <topology evidence="1">Multi-pass membrane protein</topology>
    </subcellularLocation>
</comment>
<dbReference type="PANTHER" id="PTHR33406">
    <property type="entry name" value="MEMBRANE PROTEIN MJ1562-RELATED"/>
    <property type="match status" value="1"/>
</dbReference>
<keyword evidence="4 6" id="KW-1133">Transmembrane helix</keyword>
<keyword evidence="2" id="KW-1003">Cell membrane</keyword>
<dbReference type="InterPro" id="IPR004869">
    <property type="entry name" value="MMPL_dom"/>
</dbReference>
<feature type="transmembrane region" description="Helical" evidence="6">
    <location>
        <begin position="12"/>
        <end position="34"/>
    </location>
</feature>
<evidence type="ECO:0000256" key="3">
    <source>
        <dbReference type="ARBA" id="ARBA00022692"/>
    </source>
</evidence>
<reference evidence="8 9" key="2">
    <citation type="journal article" date="2014" name="PLoS ONE">
        <title>Evolution of mitochondria reconstructed from the energy metabolism of living bacteria.</title>
        <authorList>
            <person name="Degli Esposti M."/>
            <person name="Chouaia B."/>
            <person name="Comandatore F."/>
            <person name="Crotti E."/>
            <person name="Sassera D."/>
            <person name="Lievens P.M."/>
            <person name="Daffonchio D."/>
            <person name="Bandi C."/>
        </authorList>
    </citation>
    <scope>NUCLEOTIDE SEQUENCE [LARGE SCALE GENOMIC DNA]</scope>
    <source>
        <strain evidence="9">AM169</strain>
    </source>
</reference>
<evidence type="ECO:0000313" key="9">
    <source>
        <dbReference type="Proteomes" id="UP000027590"/>
    </source>
</evidence>
<dbReference type="AlphaFoldDB" id="A0A7U7G556"/>
<protein>
    <submittedName>
        <fullName evidence="8">Hopanoid-associated RND transporter, HpnN</fullName>
    </submittedName>
</protein>
<evidence type="ECO:0000313" key="8">
    <source>
        <dbReference type="EMBL" id="CDG33341.1"/>
    </source>
</evidence>
<feature type="transmembrane region" description="Helical" evidence="6">
    <location>
        <begin position="299"/>
        <end position="321"/>
    </location>
</feature>
<dbReference type="EMBL" id="CBLY010000004">
    <property type="protein sequence ID" value="CDG33341.1"/>
    <property type="molecule type" value="Genomic_DNA"/>
</dbReference>